<feature type="transmembrane region" description="Helical" evidence="5">
    <location>
        <begin position="1067"/>
        <end position="1087"/>
    </location>
</feature>
<keyword evidence="2" id="KW-0677">Repeat</keyword>
<feature type="transmembrane region" description="Helical" evidence="5">
    <location>
        <begin position="329"/>
        <end position="346"/>
    </location>
</feature>
<dbReference type="EMBL" id="AMYD01002277">
    <property type="protein sequence ID" value="EQB49663.1"/>
    <property type="molecule type" value="Genomic_DNA"/>
</dbReference>
<dbReference type="GO" id="GO:0016020">
    <property type="term" value="C:membrane"/>
    <property type="evidence" value="ECO:0007669"/>
    <property type="project" value="InterPro"/>
</dbReference>
<dbReference type="GO" id="GO:0140359">
    <property type="term" value="F:ABC-type transporter activity"/>
    <property type="evidence" value="ECO:0007669"/>
    <property type="project" value="InterPro"/>
</dbReference>
<dbReference type="OrthoDB" id="8061355at2759"/>
<evidence type="ECO:0000259" key="6">
    <source>
        <dbReference type="PROSITE" id="PS50893"/>
    </source>
</evidence>
<dbReference type="Pfam" id="PF00005">
    <property type="entry name" value="ABC_tran"/>
    <property type="match status" value="2"/>
</dbReference>
<dbReference type="PROSITE" id="PS50893">
    <property type="entry name" value="ABC_TRANSPORTER_2"/>
    <property type="match status" value="2"/>
</dbReference>
<accession>T0K9E6</accession>
<keyword evidence="3" id="KW-0547">Nucleotide-binding</keyword>
<dbReference type="SUPFAM" id="SSF52540">
    <property type="entry name" value="P-loop containing nucleoside triphosphate hydrolases"/>
    <property type="match status" value="2"/>
</dbReference>
<dbReference type="PANTHER" id="PTHR19229:SF36">
    <property type="entry name" value="ATP-BINDING CASSETTE SUB-FAMILY A MEMBER 2"/>
    <property type="match status" value="1"/>
</dbReference>
<evidence type="ECO:0000256" key="1">
    <source>
        <dbReference type="ARBA" id="ARBA00022448"/>
    </source>
</evidence>
<gene>
    <name evidence="7" type="ORF">CGLO_10989</name>
</gene>
<evidence type="ECO:0000256" key="2">
    <source>
        <dbReference type="ARBA" id="ARBA00022737"/>
    </source>
</evidence>
<keyword evidence="5" id="KW-0472">Membrane</keyword>
<evidence type="ECO:0000256" key="3">
    <source>
        <dbReference type="ARBA" id="ARBA00022741"/>
    </source>
</evidence>
<dbReference type="GO" id="GO:0016887">
    <property type="term" value="F:ATP hydrolysis activity"/>
    <property type="evidence" value="ECO:0007669"/>
    <property type="project" value="InterPro"/>
</dbReference>
<evidence type="ECO:0000313" key="8">
    <source>
        <dbReference type="Proteomes" id="UP000015530"/>
    </source>
</evidence>
<evidence type="ECO:0000313" key="7">
    <source>
        <dbReference type="EMBL" id="EQB49663.1"/>
    </source>
</evidence>
<feature type="transmembrane region" description="Helical" evidence="5">
    <location>
        <begin position="1099"/>
        <end position="1125"/>
    </location>
</feature>
<feature type="transmembrane region" description="Helical" evidence="5">
    <location>
        <begin position="1035"/>
        <end position="1055"/>
    </location>
</feature>
<dbReference type="GO" id="GO:0005524">
    <property type="term" value="F:ATP binding"/>
    <property type="evidence" value="ECO:0007669"/>
    <property type="project" value="UniProtKB-KW"/>
</dbReference>
<proteinExistence type="predicted"/>
<feature type="transmembrane region" description="Helical" evidence="5">
    <location>
        <begin position="1179"/>
        <end position="1203"/>
    </location>
</feature>
<feature type="domain" description="ABC transporter" evidence="6">
    <location>
        <begin position="1247"/>
        <end position="1493"/>
    </location>
</feature>
<keyword evidence="5" id="KW-0812">Transmembrane</keyword>
<dbReference type="InterPro" id="IPR003593">
    <property type="entry name" value="AAA+_ATPase"/>
</dbReference>
<feature type="transmembrane region" description="Helical" evidence="5">
    <location>
        <begin position="219"/>
        <end position="243"/>
    </location>
</feature>
<feature type="transmembrane region" description="Helical" evidence="5">
    <location>
        <begin position="263"/>
        <end position="288"/>
    </location>
</feature>
<feature type="domain" description="ABC transporter" evidence="6">
    <location>
        <begin position="453"/>
        <end position="688"/>
    </location>
</feature>
<dbReference type="PROSITE" id="PS00211">
    <property type="entry name" value="ABC_TRANSPORTER_1"/>
    <property type="match status" value="2"/>
</dbReference>
<evidence type="ECO:0000256" key="5">
    <source>
        <dbReference type="SAM" id="Phobius"/>
    </source>
</evidence>
<dbReference type="HOGENOM" id="CLU_001640_2_0_1"/>
<feature type="transmembrane region" description="Helical" evidence="5">
    <location>
        <begin position="300"/>
        <end position="323"/>
    </location>
</feature>
<dbReference type="InterPro" id="IPR027417">
    <property type="entry name" value="P-loop_NTPase"/>
</dbReference>
<keyword evidence="1" id="KW-0813">Transport</keyword>
<dbReference type="Gene3D" id="3.40.50.300">
    <property type="entry name" value="P-loop containing nucleotide triphosphate hydrolases"/>
    <property type="match status" value="2"/>
</dbReference>
<organism evidence="7 8">
    <name type="scientific">Colletotrichum gloeosporioides (strain Cg-14)</name>
    <name type="common">Anthracnose fungus</name>
    <name type="synonym">Glomerella cingulata</name>
    <dbReference type="NCBI Taxonomy" id="1237896"/>
    <lineage>
        <taxon>Eukaryota</taxon>
        <taxon>Fungi</taxon>
        <taxon>Dikarya</taxon>
        <taxon>Ascomycota</taxon>
        <taxon>Pezizomycotina</taxon>
        <taxon>Sordariomycetes</taxon>
        <taxon>Hypocreomycetidae</taxon>
        <taxon>Glomerellales</taxon>
        <taxon>Glomerellaceae</taxon>
        <taxon>Colletotrichum</taxon>
        <taxon>Colletotrichum gloeosporioides species complex</taxon>
    </lineage>
</organism>
<name>T0K9E6_COLGC</name>
<protein>
    <recommendedName>
        <fullName evidence="6">ABC transporter domain-containing protein</fullName>
    </recommendedName>
</protein>
<dbReference type="CDD" id="cd03263">
    <property type="entry name" value="ABC_subfamily_A"/>
    <property type="match status" value="2"/>
</dbReference>
<dbReference type="SMART" id="SM00382">
    <property type="entry name" value="AAA"/>
    <property type="match status" value="2"/>
</dbReference>
<evidence type="ECO:0000256" key="4">
    <source>
        <dbReference type="ARBA" id="ARBA00022840"/>
    </source>
</evidence>
<dbReference type="STRING" id="1237896.T0K9E6"/>
<reference evidence="8" key="1">
    <citation type="journal article" date="2013" name="Mol. Plant Microbe Interact.">
        <title>Global aspects of pacC regulation of pathogenicity genes in Colletotrichum gloeosporioides as revealed by transcriptome analysis.</title>
        <authorList>
            <person name="Alkan N."/>
            <person name="Meng X."/>
            <person name="Friedlander G."/>
            <person name="Reuveni E."/>
            <person name="Sukno S."/>
            <person name="Sherman A."/>
            <person name="Thon M."/>
            <person name="Fluhr R."/>
            <person name="Prusky D."/>
        </authorList>
    </citation>
    <scope>NUCLEOTIDE SEQUENCE [LARGE SCALE GENOMIC DNA]</scope>
    <source>
        <strain evidence="8">Cg-14</strain>
    </source>
</reference>
<dbReference type="PANTHER" id="PTHR19229">
    <property type="entry name" value="ATP-BINDING CASSETTE TRANSPORTER SUBFAMILY A ABCA"/>
    <property type="match status" value="1"/>
</dbReference>
<feature type="transmembrane region" description="Helical" evidence="5">
    <location>
        <begin position="992"/>
        <end position="1014"/>
    </location>
</feature>
<dbReference type="Proteomes" id="UP000015530">
    <property type="component" value="Unassembled WGS sequence"/>
</dbReference>
<keyword evidence="4" id="KW-0067">ATP-binding</keyword>
<sequence length="1591" mass="174866">MALASIRLRLQQTQALVKKILLIKLVRQWLSTLVCAMVIPIVIISLTLGLPALTSSTKKYGVGSPSPAETLSEAIPNNAKLFFVQSSSAGEDVSRVIRDITAPLGDKARVELLQNEKQLMEKCPTDISGHVDCFAAVVFNDSPLSRTVDGQWNYTIRTRSSDSKSTFDVNHPTGNMFTPLQLAVDQAIVNSTVIPDTYMFTRTTQEQADANQRRAPIDLILGGLGMVSFASMLPLVFQLVSMIASERESGMSQLIDVMSGGAAFARVMSYVVAFDIIYLPSWGVLGGVYSRLLLPTTNAVIPILWQVLTGWALTSACVFGATFAIRYSAIYAVVAVAVMAMFAELLDNQAEPVSTPVVMVFSALFPSCSYMFVLNSLTRYEKASVAANIYATPPTPGFEVQKVTIGTLWACLCLTIVALPLFAILVEYFFYGISMHRRRFETGSKAADSMTALEVTGLTKTYRPSMWRRMCCCCCGGSRQSFNAVDHLDFTSQKQQILCLLGINGSGKSTTMDLITGRQRPTSGSIQINASASQIGFCPQKNIQWEQLTPLEHIEIWDQLKGGSSTRKQLEELVQSCDLSHKMNSQVGTFSGGQQRKVQLACMLAGGSSICLMDEVTTGMDPLSRRAIWNIVLAERSRRSIILTSHFLDECEVLADQIVIVSRGHLKCQGSPAELKNIYGGGYRVHVPQIDDVPWSQYPSVIHRGQTVFSTPDSRSATQLLSSLEAAGLSDIFVAGPTVEDVFLRVADEFEESVPRNSGFSSRTDTVLVARTQEDRTSDEELTSGKRTGFYQQLRALTIKRVIILRRNFWWYVFAMAMPLAFSPAVTSLLSVTVGIDTFPYVPPDCQSFLPSTFDEPSPVDLGRSGYTDSLGSGVMSMLVGPRSARDSVFNAINRFPIREGYDLKNFESDFVFQDDFNTFQQRVHDNASSFALGALYMGDDSLQKPTIAYNPELGYHTSVLMQSLWIQAKSSVPIAVQLGFFSTSIPIDAGAGLLAAVLLAFLHTIYPAFFALYPAYEKLHKIRALQYSNRVRPGHLWASYAVIDTVVVLIIAVFATKALQNGVENWFFASYMFPVFCLYGIASMLWSYIISLYAGSELAAFGFAFCSGLMAFIISVVGLSLGATNPRPGNPALVLDAASYSLGLLFPIMNLFRALAVGLNVWLMGCREFKLVDNPGSINAYGGPILLLLIQIVYLFPLLLWLDGQHSLHWPWKKTKQASHEQPSPMTLGDIEMNTLRVQRSSNDVLSIQHVTKSFGGKPAVENVSLGIGESSILALLGPNGAGKTTLTNMMRGEMIPDSGSISVQGIEVQNNPQLAREHIGGMLRIQLHNHASKIYRLTVSQVCPQFDALDKITVRQQLQFYARIKGVENVERDVELVMKKVGLMPHVSRLAHKLSGGNKRKLSLAVSLLGNPKVLILDEPSSAMDAVAKRDMWKMLSSITPGRSVLLITHSMEEADELATGVAVMSRRILAMGTTQDLRRRYSNVYDVHLVLRTAPGSTNAEMQDVETWVRYAFPEACFNSVNLGGQVRFVVPVGAGVSPDGRSTVRRLMETIEQHSARLGLEHYTVGMGTLEMVFLNIMRESSVAEDE</sequence>
<dbReference type="OMA" id="TYFEEHT"/>
<feature type="transmembrane region" description="Helical" evidence="5">
    <location>
        <begin position="29"/>
        <end position="50"/>
    </location>
</feature>
<feature type="transmembrane region" description="Helical" evidence="5">
    <location>
        <begin position="1145"/>
        <end position="1167"/>
    </location>
</feature>
<dbReference type="InterPro" id="IPR026082">
    <property type="entry name" value="ABCA"/>
</dbReference>
<feature type="transmembrane region" description="Helical" evidence="5">
    <location>
        <begin position="407"/>
        <end position="430"/>
    </location>
</feature>
<dbReference type="InterPro" id="IPR003439">
    <property type="entry name" value="ABC_transporter-like_ATP-bd"/>
</dbReference>
<comment type="caution">
    <text evidence="7">The sequence shown here is derived from an EMBL/GenBank/DDBJ whole genome shotgun (WGS) entry which is preliminary data.</text>
</comment>
<feature type="transmembrane region" description="Helical" evidence="5">
    <location>
        <begin position="353"/>
        <end position="373"/>
    </location>
</feature>
<dbReference type="GO" id="GO:0005319">
    <property type="term" value="F:lipid transporter activity"/>
    <property type="evidence" value="ECO:0007669"/>
    <property type="project" value="TreeGrafter"/>
</dbReference>
<dbReference type="InterPro" id="IPR017871">
    <property type="entry name" value="ABC_transporter-like_CS"/>
</dbReference>
<keyword evidence="5" id="KW-1133">Transmembrane helix</keyword>